<dbReference type="PROSITE" id="PS00794">
    <property type="entry name" value="HPPK"/>
    <property type="match status" value="1"/>
</dbReference>
<dbReference type="UniPathway" id="UPA00077">
    <property type="reaction ID" value="UER00155"/>
</dbReference>
<dbReference type="RefSeq" id="WP_066976375.1">
    <property type="nucleotide sequence ID" value="NZ_LUUI01000008.1"/>
</dbReference>
<dbReference type="PANTHER" id="PTHR43071:SF1">
    <property type="entry name" value="2-AMINO-4-HYDROXY-6-HYDROXYMETHYLDIHYDROPTERIDINE PYROPHOSPHOKINASE"/>
    <property type="match status" value="1"/>
</dbReference>
<dbReference type="AlphaFoldDB" id="A0A177NU33"/>
<evidence type="ECO:0000256" key="7">
    <source>
        <dbReference type="ARBA" id="ARBA00022777"/>
    </source>
</evidence>
<evidence type="ECO:0000259" key="13">
    <source>
        <dbReference type="PROSITE" id="PS00794"/>
    </source>
</evidence>
<evidence type="ECO:0000256" key="2">
    <source>
        <dbReference type="ARBA" id="ARBA00005810"/>
    </source>
</evidence>
<evidence type="ECO:0000256" key="5">
    <source>
        <dbReference type="ARBA" id="ARBA00022679"/>
    </source>
</evidence>
<dbReference type="OrthoDB" id="9808041at2"/>
<evidence type="ECO:0000256" key="3">
    <source>
        <dbReference type="ARBA" id="ARBA00013253"/>
    </source>
</evidence>
<name>A0A177NU33_9GAMM</name>
<comment type="function">
    <text evidence="10">Catalyzes the transfer of pyrophosphate from adenosine triphosphate (ATP) to 6-hydroxymethyl-7,8-dihydropterin, an enzymatic step in folate biosynthesis pathway.</text>
</comment>
<dbReference type="GO" id="GO:0046654">
    <property type="term" value="P:tetrahydrofolate biosynthetic process"/>
    <property type="evidence" value="ECO:0007669"/>
    <property type="project" value="UniProtKB-UniPathway"/>
</dbReference>
<gene>
    <name evidence="14" type="ORF">A1359_19230</name>
</gene>
<accession>A0A177NU33</accession>
<evidence type="ECO:0000256" key="1">
    <source>
        <dbReference type="ARBA" id="ARBA00005051"/>
    </source>
</evidence>
<dbReference type="CDD" id="cd00483">
    <property type="entry name" value="HPPK"/>
    <property type="match status" value="1"/>
</dbReference>
<protein>
    <recommendedName>
        <fullName evidence="4">2-amino-4-hydroxy-6-hydroxymethyldihydropteridine pyrophosphokinase</fullName>
        <ecNumber evidence="3">2.7.6.3</ecNumber>
    </recommendedName>
    <alternativeName>
        <fullName evidence="11">6-hydroxymethyl-7,8-dihydropterin pyrophosphokinase</fullName>
    </alternativeName>
    <alternativeName>
        <fullName evidence="12">7,8-dihydro-6-hydroxymethylpterin-pyrophosphokinase</fullName>
    </alternativeName>
</protein>
<dbReference type="GO" id="GO:0016301">
    <property type="term" value="F:kinase activity"/>
    <property type="evidence" value="ECO:0007669"/>
    <property type="project" value="UniProtKB-KW"/>
</dbReference>
<evidence type="ECO:0000256" key="4">
    <source>
        <dbReference type="ARBA" id="ARBA00016218"/>
    </source>
</evidence>
<dbReference type="GO" id="GO:0005524">
    <property type="term" value="F:ATP binding"/>
    <property type="evidence" value="ECO:0007669"/>
    <property type="project" value="UniProtKB-KW"/>
</dbReference>
<keyword evidence="5" id="KW-0808">Transferase</keyword>
<comment type="caution">
    <text evidence="14">The sequence shown here is derived from an EMBL/GenBank/DDBJ whole genome shotgun (WGS) entry which is preliminary data.</text>
</comment>
<evidence type="ECO:0000313" key="15">
    <source>
        <dbReference type="Proteomes" id="UP000078476"/>
    </source>
</evidence>
<reference evidence="14 15" key="1">
    <citation type="submission" date="2016-03" db="EMBL/GenBank/DDBJ databases">
        <authorList>
            <person name="Ploux O."/>
        </authorList>
    </citation>
    <scope>NUCLEOTIDE SEQUENCE [LARGE SCALE GENOMIC DNA]</scope>
    <source>
        <strain evidence="14 15">R-45370</strain>
    </source>
</reference>
<dbReference type="SUPFAM" id="SSF55083">
    <property type="entry name" value="6-hydroxymethyl-7,8-dihydropterin pyrophosphokinase, HPPK"/>
    <property type="match status" value="1"/>
</dbReference>
<dbReference type="GO" id="GO:0046656">
    <property type="term" value="P:folic acid biosynthetic process"/>
    <property type="evidence" value="ECO:0007669"/>
    <property type="project" value="UniProtKB-KW"/>
</dbReference>
<dbReference type="EC" id="2.7.6.3" evidence="3"/>
<evidence type="ECO:0000256" key="6">
    <source>
        <dbReference type="ARBA" id="ARBA00022741"/>
    </source>
</evidence>
<keyword evidence="8" id="KW-0067">ATP-binding</keyword>
<keyword evidence="9" id="KW-0289">Folate biosynthesis</keyword>
<evidence type="ECO:0000256" key="10">
    <source>
        <dbReference type="ARBA" id="ARBA00029409"/>
    </source>
</evidence>
<dbReference type="PANTHER" id="PTHR43071">
    <property type="entry name" value="2-AMINO-4-HYDROXY-6-HYDROXYMETHYLDIHYDROPTERIDINE PYROPHOSPHOKINASE"/>
    <property type="match status" value="1"/>
</dbReference>
<organism evidence="14 15">
    <name type="scientific">Methylomonas lenta</name>
    <dbReference type="NCBI Taxonomy" id="980561"/>
    <lineage>
        <taxon>Bacteria</taxon>
        <taxon>Pseudomonadati</taxon>
        <taxon>Pseudomonadota</taxon>
        <taxon>Gammaproteobacteria</taxon>
        <taxon>Methylococcales</taxon>
        <taxon>Methylococcaceae</taxon>
        <taxon>Methylomonas</taxon>
    </lineage>
</organism>
<dbReference type="InterPro" id="IPR035907">
    <property type="entry name" value="Hppk_sf"/>
</dbReference>
<keyword evidence="6" id="KW-0547">Nucleotide-binding</keyword>
<evidence type="ECO:0000256" key="11">
    <source>
        <dbReference type="ARBA" id="ARBA00029766"/>
    </source>
</evidence>
<sequence length="171" mass="18827">MSVSESWIEAYIGLGSNLDDPLQQIVSAAEEIGGLASVKNITLSPLYTSQPVGPQDQPDYVNAVMRIKTRLEPLNLLSQLQAIENKHGRMRSVRWGARTLDLDILLYDNQIINLADLVIPHPELANRAFVLYPLADIAPPDLLIPGNGHLSHLLTACPSHGLKKMNYDPIC</sequence>
<dbReference type="EMBL" id="LUUI01000008">
    <property type="protein sequence ID" value="OAI21557.1"/>
    <property type="molecule type" value="Genomic_DNA"/>
</dbReference>
<keyword evidence="15" id="KW-1185">Reference proteome</keyword>
<dbReference type="GO" id="GO:0003848">
    <property type="term" value="F:2-amino-4-hydroxy-6-hydroxymethyldihydropteridine diphosphokinase activity"/>
    <property type="evidence" value="ECO:0007669"/>
    <property type="project" value="UniProtKB-EC"/>
</dbReference>
<dbReference type="Gene3D" id="3.30.70.560">
    <property type="entry name" value="7,8-Dihydro-6-hydroxymethylpterin-pyrophosphokinase HPPK"/>
    <property type="match status" value="1"/>
</dbReference>
<proteinExistence type="inferred from homology"/>
<feature type="domain" description="7,8-dihydro-6-hydroxymethylpterin-pyrophosphokinase" evidence="13">
    <location>
        <begin position="94"/>
        <end position="105"/>
    </location>
</feature>
<dbReference type="Pfam" id="PF01288">
    <property type="entry name" value="HPPK"/>
    <property type="match status" value="1"/>
</dbReference>
<dbReference type="STRING" id="980561.A1359_19230"/>
<comment type="pathway">
    <text evidence="1">Cofactor biosynthesis; tetrahydrofolate biosynthesis; 2-amino-4-hydroxy-6-hydroxymethyl-7,8-dihydropteridine diphosphate from 7,8-dihydroneopterin triphosphate: step 4/4.</text>
</comment>
<evidence type="ECO:0000256" key="8">
    <source>
        <dbReference type="ARBA" id="ARBA00022840"/>
    </source>
</evidence>
<dbReference type="NCBIfam" id="TIGR01498">
    <property type="entry name" value="folK"/>
    <property type="match status" value="1"/>
</dbReference>
<dbReference type="Proteomes" id="UP000078476">
    <property type="component" value="Unassembled WGS sequence"/>
</dbReference>
<comment type="similarity">
    <text evidence="2">Belongs to the HPPK family.</text>
</comment>
<evidence type="ECO:0000256" key="12">
    <source>
        <dbReference type="ARBA" id="ARBA00033413"/>
    </source>
</evidence>
<keyword evidence="7 14" id="KW-0418">Kinase</keyword>
<evidence type="ECO:0000313" key="14">
    <source>
        <dbReference type="EMBL" id="OAI21557.1"/>
    </source>
</evidence>
<dbReference type="InterPro" id="IPR000550">
    <property type="entry name" value="Hppk"/>
</dbReference>
<evidence type="ECO:0000256" key="9">
    <source>
        <dbReference type="ARBA" id="ARBA00022909"/>
    </source>
</evidence>